<dbReference type="SUPFAM" id="SSF56645">
    <property type="entry name" value="Acyl-CoA dehydrogenase NM domain-like"/>
    <property type="match status" value="1"/>
</dbReference>
<keyword evidence="1" id="KW-0560">Oxidoreductase</keyword>
<comment type="caution">
    <text evidence="3">The sequence shown here is derived from an EMBL/GenBank/DDBJ whole genome shotgun (WGS) entry which is preliminary data.</text>
</comment>
<feature type="domain" description="Acyl-CoA dehydrogenase C-terminal" evidence="2">
    <location>
        <begin position="199"/>
        <end position="328"/>
    </location>
</feature>
<dbReference type="PANTHER" id="PTHR43884:SF25">
    <property type="entry name" value="ACYL-COA DEHYDROGENASE YDBM-RELATED"/>
    <property type="match status" value="1"/>
</dbReference>
<gene>
    <name evidence="3" type="ORF">Afil01_33910</name>
</gene>
<accession>A0A9W6SKA9</accession>
<organism evidence="3 4">
    <name type="scientific">Actinorhabdospora filicis</name>
    <dbReference type="NCBI Taxonomy" id="1785913"/>
    <lineage>
        <taxon>Bacteria</taxon>
        <taxon>Bacillati</taxon>
        <taxon>Actinomycetota</taxon>
        <taxon>Actinomycetes</taxon>
        <taxon>Micromonosporales</taxon>
        <taxon>Micromonosporaceae</taxon>
        <taxon>Actinorhabdospora</taxon>
    </lineage>
</organism>
<dbReference type="Gene3D" id="2.40.110.10">
    <property type="entry name" value="Butyryl-CoA Dehydrogenase, subunit A, domain 2"/>
    <property type="match status" value="1"/>
</dbReference>
<evidence type="ECO:0000259" key="2">
    <source>
        <dbReference type="Pfam" id="PF08028"/>
    </source>
</evidence>
<protein>
    <submittedName>
        <fullName evidence="3">Acyl-CoA dehydrogenase</fullName>
    </submittedName>
</protein>
<name>A0A9W6SKA9_9ACTN</name>
<dbReference type="GO" id="GO:0003995">
    <property type="term" value="F:acyl-CoA dehydrogenase activity"/>
    <property type="evidence" value="ECO:0007669"/>
    <property type="project" value="TreeGrafter"/>
</dbReference>
<dbReference type="SUPFAM" id="SSF47203">
    <property type="entry name" value="Acyl-CoA dehydrogenase C-terminal domain-like"/>
    <property type="match status" value="1"/>
</dbReference>
<evidence type="ECO:0000313" key="4">
    <source>
        <dbReference type="Proteomes" id="UP001165079"/>
    </source>
</evidence>
<dbReference type="GO" id="GO:0050660">
    <property type="term" value="F:flavin adenine dinucleotide binding"/>
    <property type="evidence" value="ECO:0007669"/>
    <property type="project" value="InterPro"/>
</dbReference>
<sequence length="349" mass="37645">MALLRELGVFAAAVPRSRGGAEMTSAEQTRLIETIATADASIGWCVMIGMDSGIYSGFLTEAAAGALYPRPDLITAGWIHPQGRAERVPGGYRISGDWRFGSGITHCDVLAAGCVVHRDGEPEPDPLTGDPVQWRVALAGPSAYDVHDTWFTTGLAGSGSRDYSVRDLFVPEEHVFSFHAPHRAGPLHAAPDAILRKMSGVPLGLARAALDHVRGLAPGRRDRETGAPWAEDPRVQATLAEAEMRLSAARAAVYTSLDEQWTRLSLGEDAGTDARVATALARYHAFRTARWIVSALYDLVGGSSVYRRSPLDRWLRDVNTMCQHAVAQDSVLRTTGEVLLGGTSRSPFF</sequence>
<dbReference type="Gene3D" id="1.10.540.10">
    <property type="entry name" value="Acyl-CoA dehydrogenase/oxidase, N-terminal domain"/>
    <property type="match status" value="1"/>
</dbReference>
<evidence type="ECO:0000256" key="1">
    <source>
        <dbReference type="ARBA" id="ARBA00023002"/>
    </source>
</evidence>
<dbReference type="InterPro" id="IPR013107">
    <property type="entry name" value="Acyl-CoA_DH_C"/>
</dbReference>
<dbReference type="PIRSF" id="PIRSF016578">
    <property type="entry name" value="HsaA"/>
    <property type="match status" value="1"/>
</dbReference>
<dbReference type="Gene3D" id="1.20.140.10">
    <property type="entry name" value="Butyryl-CoA Dehydrogenase, subunit A, domain 3"/>
    <property type="match status" value="1"/>
</dbReference>
<dbReference type="PANTHER" id="PTHR43884">
    <property type="entry name" value="ACYL-COA DEHYDROGENASE"/>
    <property type="match status" value="1"/>
</dbReference>
<dbReference type="InterPro" id="IPR036250">
    <property type="entry name" value="AcylCo_DH-like_C"/>
</dbReference>
<dbReference type="InterPro" id="IPR037069">
    <property type="entry name" value="AcylCoA_DH/ox_N_sf"/>
</dbReference>
<dbReference type="Proteomes" id="UP001165079">
    <property type="component" value="Unassembled WGS sequence"/>
</dbReference>
<evidence type="ECO:0000313" key="3">
    <source>
        <dbReference type="EMBL" id="GLZ78584.1"/>
    </source>
</evidence>
<dbReference type="AlphaFoldDB" id="A0A9W6SKA9"/>
<keyword evidence="4" id="KW-1185">Reference proteome</keyword>
<dbReference type="InterPro" id="IPR046373">
    <property type="entry name" value="Acyl-CoA_Oxase/DH_mid-dom_sf"/>
</dbReference>
<dbReference type="EMBL" id="BSTX01000002">
    <property type="protein sequence ID" value="GLZ78584.1"/>
    <property type="molecule type" value="Genomic_DNA"/>
</dbReference>
<dbReference type="Pfam" id="PF08028">
    <property type="entry name" value="Acyl-CoA_dh_2"/>
    <property type="match status" value="1"/>
</dbReference>
<proteinExistence type="predicted"/>
<reference evidence="3" key="1">
    <citation type="submission" date="2023-03" db="EMBL/GenBank/DDBJ databases">
        <title>Actinorhabdospora filicis NBRC 111898.</title>
        <authorList>
            <person name="Ichikawa N."/>
            <person name="Sato H."/>
            <person name="Tonouchi N."/>
        </authorList>
    </citation>
    <scope>NUCLEOTIDE SEQUENCE</scope>
    <source>
        <strain evidence="3">NBRC 111898</strain>
    </source>
</reference>
<dbReference type="InterPro" id="IPR009100">
    <property type="entry name" value="AcylCoA_DH/oxidase_NM_dom_sf"/>
</dbReference>